<reference evidence="3 4" key="1">
    <citation type="submission" date="2019-01" db="EMBL/GenBank/DDBJ databases">
        <authorList>
            <consortium name="Pathogen Informatics"/>
        </authorList>
    </citation>
    <scope>NUCLEOTIDE SEQUENCE [LARGE SCALE GENOMIC DNA]</scope>
    <source>
        <strain evidence="3 4">NCTC10112</strain>
    </source>
</reference>
<evidence type="ECO:0000313" key="4">
    <source>
        <dbReference type="Proteomes" id="UP000290482"/>
    </source>
</evidence>
<name>A0A448ZVE2_METOS</name>
<accession>A0A448ZVE2</accession>
<feature type="transmembrane region" description="Helical" evidence="2">
    <location>
        <begin position="34"/>
        <end position="58"/>
    </location>
</feature>
<keyword evidence="2" id="KW-0472">Membrane</keyword>
<proteinExistence type="predicted"/>
<feature type="compositionally biased region" description="Low complexity" evidence="1">
    <location>
        <begin position="1"/>
        <end position="15"/>
    </location>
</feature>
<dbReference type="EMBL" id="LR214940">
    <property type="protein sequence ID" value="VEU55230.1"/>
    <property type="molecule type" value="Genomic_DNA"/>
</dbReference>
<dbReference type="RefSeq" id="WP_022935884.1">
    <property type="nucleotide sequence ID" value="NZ_LR214940.1"/>
</dbReference>
<dbReference type="AlphaFoldDB" id="A0A448ZVE2"/>
<keyword evidence="2" id="KW-1133">Transmembrane helix</keyword>
<evidence type="ECO:0000313" key="3">
    <source>
        <dbReference type="EMBL" id="VEU55230.1"/>
    </source>
</evidence>
<gene>
    <name evidence="3" type="ORF">NCTC10112_00118</name>
</gene>
<keyword evidence="4" id="KW-1185">Reference proteome</keyword>
<evidence type="ECO:0000256" key="2">
    <source>
        <dbReference type="SAM" id="Phobius"/>
    </source>
</evidence>
<sequence>MENNNIEKNTNIEDNSNLEDKKNSKKMKPRTKKILSNVFLFSSLATAFLCVTIIPFALNKKINQKRTKYFFDHDIADSYTKKDLLEFASKELIADKEYEYFISEHELNMSSSILDLNEKELVSAKGWNEIKPPLVRISQDVSFFNKTFEAFYLNNSKYAKNHPRELNEKISGVNFEFGEFDYLTFLNEYYTSLYNDQVNENDRAKKDKQVKELTKKQLTIDKFNYLDKIISTFVFVVNKNNKSYYIDLKNNFKAIVAKKSIDELKTYINATMQQFSNKYKDKKITYTLEKAIFKYKGKMDADFSKIESLSFDLYIKFKINIE</sequence>
<feature type="region of interest" description="Disordered" evidence="1">
    <location>
        <begin position="1"/>
        <end position="26"/>
    </location>
</feature>
<dbReference type="KEGG" id="mob:NCTC10112_00118"/>
<keyword evidence="2" id="KW-0812">Transmembrane</keyword>
<dbReference type="Proteomes" id="UP000290482">
    <property type="component" value="Chromosome"/>
</dbReference>
<evidence type="ECO:0000256" key="1">
    <source>
        <dbReference type="SAM" id="MobiDB-lite"/>
    </source>
</evidence>
<protein>
    <submittedName>
        <fullName evidence="3">Uncharacterized protein</fullName>
    </submittedName>
</protein>
<organism evidence="3 4">
    <name type="scientific">Metamycoplasma orale</name>
    <name type="common">Mycoplasma orale</name>
    <dbReference type="NCBI Taxonomy" id="2121"/>
    <lineage>
        <taxon>Bacteria</taxon>
        <taxon>Bacillati</taxon>
        <taxon>Mycoplasmatota</taxon>
        <taxon>Mycoplasmoidales</taxon>
        <taxon>Metamycoplasmataceae</taxon>
        <taxon>Metamycoplasma</taxon>
    </lineage>
</organism>